<dbReference type="AlphaFoldDB" id="B0CU09"/>
<gene>
    <name evidence="1" type="ORF">LACBIDRAFT_305351</name>
</gene>
<accession>B0CU09</accession>
<dbReference type="RefSeq" id="XP_001875149.1">
    <property type="nucleotide sequence ID" value="XM_001875114.1"/>
</dbReference>
<dbReference type="InParanoid" id="B0CU09"/>
<organism evidence="2">
    <name type="scientific">Laccaria bicolor (strain S238N-H82 / ATCC MYA-4686)</name>
    <name type="common">Bicoloured deceiver</name>
    <name type="synonym">Laccaria laccata var. bicolor</name>
    <dbReference type="NCBI Taxonomy" id="486041"/>
    <lineage>
        <taxon>Eukaryota</taxon>
        <taxon>Fungi</taxon>
        <taxon>Dikarya</taxon>
        <taxon>Basidiomycota</taxon>
        <taxon>Agaricomycotina</taxon>
        <taxon>Agaricomycetes</taxon>
        <taxon>Agaricomycetidae</taxon>
        <taxon>Agaricales</taxon>
        <taxon>Agaricineae</taxon>
        <taxon>Hydnangiaceae</taxon>
        <taxon>Laccaria</taxon>
    </lineage>
</organism>
<reference evidence="1 2" key="1">
    <citation type="journal article" date="2008" name="Nature">
        <title>The genome of Laccaria bicolor provides insights into mycorrhizal symbiosis.</title>
        <authorList>
            <person name="Martin F."/>
            <person name="Aerts A."/>
            <person name="Ahren D."/>
            <person name="Brun A."/>
            <person name="Danchin E.G.J."/>
            <person name="Duchaussoy F."/>
            <person name="Gibon J."/>
            <person name="Kohler A."/>
            <person name="Lindquist E."/>
            <person name="Pereda V."/>
            <person name="Salamov A."/>
            <person name="Shapiro H.J."/>
            <person name="Wuyts J."/>
            <person name="Blaudez D."/>
            <person name="Buee M."/>
            <person name="Brokstein P."/>
            <person name="Canbaeck B."/>
            <person name="Cohen D."/>
            <person name="Courty P.E."/>
            <person name="Coutinho P.M."/>
            <person name="Delaruelle C."/>
            <person name="Detter J.C."/>
            <person name="Deveau A."/>
            <person name="DiFazio S."/>
            <person name="Duplessis S."/>
            <person name="Fraissinet-Tachet L."/>
            <person name="Lucic E."/>
            <person name="Frey-Klett P."/>
            <person name="Fourrey C."/>
            <person name="Feussner I."/>
            <person name="Gay G."/>
            <person name="Grimwood J."/>
            <person name="Hoegger P.J."/>
            <person name="Jain P."/>
            <person name="Kilaru S."/>
            <person name="Labbe J."/>
            <person name="Lin Y.C."/>
            <person name="Legue V."/>
            <person name="Le Tacon F."/>
            <person name="Marmeisse R."/>
            <person name="Melayah D."/>
            <person name="Montanini B."/>
            <person name="Muratet M."/>
            <person name="Nehls U."/>
            <person name="Niculita-Hirzel H."/>
            <person name="Oudot-Le Secq M.P."/>
            <person name="Peter M."/>
            <person name="Quesneville H."/>
            <person name="Rajashekar B."/>
            <person name="Reich M."/>
            <person name="Rouhier N."/>
            <person name="Schmutz J."/>
            <person name="Yin T."/>
            <person name="Chalot M."/>
            <person name="Henrissat B."/>
            <person name="Kuees U."/>
            <person name="Lucas S."/>
            <person name="Van de Peer Y."/>
            <person name="Podila G.K."/>
            <person name="Polle A."/>
            <person name="Pukkila P.J."/>
            <person name="Richardson P.M."/>
            <person name="Rouze P."/>
            <person name="Sanders I.R."/>
            <person name="Stajich J.E."/>
            <person name="Tunlid A."/>
            <person name="Tuskan G."/>
            <person name="Grigoriev I.V."/>
        </authorList>
    </citation>
    <scope>NUCLEOTIDE SEQUENCE [LARGE SCALE GENOMIC DNA]</scope>
    <source>
        <strain evidence="2">S238N-H82 / ATCC MYA-4686</strain>
    </source>
</reference>
<dbReference type="KEGG" id="lbc:LACBIDRAFT_305351"/>
<sequence>MIVMMDTGSADAASPAKQIATLLLLRFCESASVCVFRLIASVLKSNIEKVLRWAHGMPPNFLPPYPRSIPTKMHKTPLAKLHPTSLVTAYWSCLRHSWG</sequence>
<protein>
    <submittedName>
        <fullName evidence="1">Predicted protein</fullName>
    </submittedName>
</protein>
<evidence type="ECO:0000313" key="2">
    <source>
        <dbReference type="Proteomes" id="UP000001194"/>
    </source>
</evidence>
<dbReference type="OrthoDB" id="419616at2759"/>
<name>B0CU09_LACBS</name>
<dbReference type="Proteomes" id="UP000001194">
    <property type="component" value="Unassembled WGS sequence"/>
</dbReference>
<proteinExistence type="predicted"/>
<dbReference type="GeneID" id="6070057"/>
<dbReference type="HOGENOM" id="CLU_2320795_0_0_1"/>
<keyword evidence="2" id="KW-1185">Reference proteome</keyword>
<evidence type="ECO:0000313" key="1">
    <source>
        <dbReference type="EMBL" id="EDR14590.1"/>
    </source>
</evidence>
<dbReference type="EMBL" id="DS547092">
    <property type="protein sequence ID" value="EDR14590.1"/>
    <property type="molecule type" value="Genomic_DNA"/>
</dbReference>